<proteinExistence type="predicted"/>
<keyword evidence="2" id="KW-0812">Transmembrane</keyword>
<reference evidence="4" key="1">
    <citation type="submission" date="2023-10" db="EMBL/GenBank/DDBJ databases">
        <authorList>
            <person name="Noh H."/>
        </authorList>
    </citation>
    <scope>NUCLEOTIDE SEQUENCE</scope>
    <source>
        <strain evidence="4">DUCC4014</strain>
    </source>
</reference>
<feature type="transmembrane region" description="Helical" evidence="2">
    <location>
        <begin position="354"/>
        <end position="378"/>
    </location>
</feature>
<evidence type="ECO:0000313" key="5">
    <source>
        <dbReference type="Proteomes" id="UP000827549"/>
    </source>
</evidence>
<keyword evidence="2" id="KW-0472">Membrane</keyword>
<feature type="signal peptide" evidence="3">
    <location>
        <begin position="1"/>
        <end position="17"/>
    </location>
</feature>
<evidence type="ECO:0000256" key="2">
    <source>
        <dbReference type="SAM" id="Phobius"/>
    </source>
</evidence>
<dbReference type="Gene3D" id="1.20.5.510">
    <property type="entry name" value="Single helix bin"/>
    <property type="match status" value="1"/>
</dbReference>
<dbReference type="EMBL" id="CP086720">
    <property type="protein sequence ID" value="WOO85474.1"/>
    <property type="molecule type" value="Genomic_DNA"/>
</dbReference>
<name>A0AAF0YHV8_9TREE</name>
<dbReference type="RefSeq" id="XP_062631500.1">
    <property type="nucleotide sequence ID" value="XM_062775516.1"/>
</dbReference>
<organism evidence="4 5">
    <name type="scientific">Vanrija pseudolonga</name>
    <dbReference type="NCBI Taxonomy" id="143232"/>
    <lineage>
        <taxon>Eukaryota</taxon>
        <taxon>Fungi</taxon>
        <taxon>Dikarya</taxon>
        <taxon>Basidiomycota</taxon>
        <taxon>Agaricomycotina</taxon>
        <taxon>Tremellomycetes</taxon>
        <taxon>Trichosporonales</taxon>
        <taxon>Trichosporonaceae</taxon>
        <taxon>Vanrija</taxon>
    </lineage>
</organism>
<dbReference type="AlphaFoldDB" id="A0AAF0YHV8"/>
<dbReference type="Proteomes" id="UP000827549">
    <property type="component" value="Chromosome 7"/>
</dbReference>
<feature type="compositionally biased region" description="Low complexity" evidence="1">
    <location>
        <begin position="429"/>
        <end position="453"/>
    </location>
</feature>
<sequence length="497" mass="50990">MLVLGAALLVLATAASAAANQTSLTPLTFPVSAADPVLAFSPVGPRTPDTQGGTDAANAPTGANSVAPADGWDMSYSGVDLPLANITFSTLGAGVPKRTTSYSGATVALKFIGTGVVFYGNTTDSAGFSVKVDGFPVNSAGTNGLLVNVTNLPYTQHQAILTVNSGTLDFYSASILTALQTEGITSDKVNVTTVSTVTGANKTLNPVFTAMSTGGTPWAGRWDWAGTSWDHVGTTGQDATLAYSVPANTSYLALYGGTSGWNGDYQVSFTPALSSEATGTRGSEYNLWRGQDVLLWAGPLDPATKYDVVLKTLLANWWIDVSQVRTWSALNGTADANGGNGGGKADEKKSSTNIGAIVGGVVGGVVALLAIAALVFFLRRKKASKPKASPLDILDSDMYEYNPQSATRPAQLTPPASEEHALLTPFTAPLTSTSSAPASHSAGASQSGAGTPPLVASTKYGFSRPEITHQETDAGAVVNVVPPSYNPDWAAGSRGRG</sequence>
<evidence type="ECO:0008006" key="6">
    <source>
        <dbReference type="Google" id="ProtNLM"/>
    </source>
</evidence>
<protein>
    <recommendedName>
        <fullName evidence="6">Transmembrane protein</fullName>
    </recommendedName>
</protein>
<feature type="region of interest" description="Disordered" evidence="1">
    <location>
        <begin position="40"/>
        <end position="63"/>
    </location>
</feature>
<feature type="chain" id="PRO_5042162810" description="Transmembrane protein" evidence="3">
    <location>
        <begin position="18"/>
        <end position="497"/>
    </location>
</feature>
<keyword evidence="2" id="KW-1133">Transmembrane helix</keyword>
<keyword evidence="5" id="KW-1185">Reference proteome</keyword>
<dbReference type="GeneID" id="87812137"/>
<feature type="region of interest" description="Disordered" evidence="1">
    <location>
        <begin position="429"/>
        <end position="497"/>
    </location>
</feature>
<evidence type="ECO:0000313" key="4">
    <source>
        <dbReference type="EMBL" id="WOO85474.1"/>
    </source>
</evidence>
<evidence type="ECO:0000256" key="1">
    <source>
        <dbReference type="SAM" id="MobiDB-lite"/>
    </source>
</evidence>
<evidence type="ECO:0000256" key="3">
    <source>
        <dbReference type="SAM" id="SignalP"/>
    </source>
</evidence>
<accession>A0AAF0YHV8</accession>
<dbReference type="Gene3D" id="2.60.120.260">
    <property type="entry name" value="Galactose-binding domain-like"/>
    <property type="match status" value="1"/>
</dbReference>
<gene>
    <name evidence="4" type="ORF">LOC62_07G008973</name>
</gene>
<keyword evidence="3" id="KW-0732">Signal</keyword>